<keyword evidence="2" id="KW-0245">EGF-like domain</keyword>
<evidence type="ECO:0000313" key="7">
    <source>
        <dbReference type="WBParaSite" id="ACAC_0000717701-mRNA-1"/>
    </source>
</evidence>
<feature type="disulfide bond" evidence="2">
    <location>
        <begin position="398"/>
        <end position="407"/>
    </location>
</feature>
<sequence>MVVYSTLSHNPSWNHVDFFASKLRIKNAYGLEEVDTHNPLLMLTICDIESPITVFDDTPYVVDTHRAGLVSMYENELVVLFRSYRSGVLFFSVADQGDILIAQLLHGTVHVMFDFGSLAPSHISAGRALDDGRWHEFRWLHQFDSIQLTVDGVILNQTTPIGLYRKLDFHNQIHIGGRPPDEFSEGIETSFTGCVARLQLNSVNLLNFAPSGGGQKCQMPKPPSLTLHESARAVIPFTFLPFSFEFRILPVPSLLLDMLDADNLTLLQTTVDEEKTLHLVSNVSRFKQIANPLINVADGGWHSFLLRIRGPRLEVEIDGYTVLWLEGQEVRRISARLSSLVLSSVGCYRSTTVDFDKVHAEGTVIRGGCEMVDRCQPSRCENDGVCHQTTLFDYKCICTKGHYGKNCHSSNLPRSCEEWWSSRGNRTRLPLAGKNVTIDLDGGGPMKPLLVTCMMVKDDMGFDVINTVLQHDLKRPIYVTGDTNPGVVRKQLVYGVSTEQMDRLVEGFETCSQYMRFSCRGGARLMTQGEDRSPSSWYSTRSEKHGLQWGDAPPYSRMCSCATNGTCLHNRMCNCDSGEDATDEGVNSYSQLLPVTGLFLGGTTKSSSIEVEIGPLICNRRISFEPITFSDRNSRLTSVRILSVKTFDIFLQAKFRHPHMSLFSWESIDSLHWLHLYIQDGKIIGEIVNGGETLQVMTDSIYNDGLWHSIYWEADTQGMRLRVDGRTSETNATTLILPSAHQWTIGSRTERGLSGFAGVIRSVYLCGEELQLSTVARRDYNKGVHIGDEGHCREGLCKNGGVCLDKYDGYACDCSGTPFGGDDCSKEYSMFVPMGSSLQIPWQNPAHTSTCHRIAIQTTTTNVSILKSKALFAESTFNMSIEAQGHLSISVYDGFSLHHNNSEERWNLSDNIMHDIEFCASNSSFNLTVGFYSTFISGNWSFFQNFNVWTFLDKNYTGCVSRMRVGSSFPLKNPKAARLKYSGKIRFGSCSVDVIDARTYASFSDYRQPSTRIPDDEEIHIHAVVHAKHHIISLTSIIGLAVAGVLALLLSILVCYMRSRPEGVYKTNEGEYSPSRSEEPLVNGIPVGGKEYFC</sequence>
<dbReference type="GO" id="GO:0016020">
    <property type="term" value="C:membrane"/>
    <property type="evidence" value="ECO:0007669"/>
    <property type="project" value="UniProtKB-SubCell"/>
</dbReference>
<dbReference type="PROSITE" id="PS50025">
    <property type="entry name" value="LAM_G_DOMAIN"/>
    <property type="match status" value="2"/>
</dbReference>
<dbReference type="InterPro" id="IPR013320">
    <property type="entry name" value="ConA-like_dom_sf"/>
</dbReference>
<dbReference type="AlphaFoldDB" id="A0A158P8K2"/>
<evidence type="ECO:0000256" key="3">
    <source>
        <dbReference type="SAM" id="Phobius"/>
    </source>
</evidence>
<dbReference type="CDD" id="cd00110">
    <property type="entry name" value="LamG"/>
    <property type="match status" value="2"/>
</dbReference>
<feature type="transmembrane region" description="Helical" evidence="3">
    <location>
        <begin position="1031"/>
        <end position="1056"/>
    </location>
</feature>
<dbReference type="Pfam" id="PF02210">
    <property type="entry name" value="Laminin_G_2"/>
    <property type="match status" value="2"/>
</dbReference>
<dbReference type="InterPro" id="IPR050372">
    <property type="entry name" value="Neurexin-related_CASP"/>
</dbReference>
<keyword evidence="3" id="KW-1133">Transmembrane helix</keyword>
<dbReference type="PROSITE" id="PS50026">
    <property type="entry name" value="EGF_3"/>
    <property type="match status" value="2"/>
</dbReference>
<evidence type="ECO:0000256" key="2">
    <source>
        <dbReference type="PROSITE-ProRule" id="PRU00076"/>
    </source>
</evidence>
<dbReference type="SMART" id="SM00181">
    <property type="entry name" value="EGF"/>
    <property type="match status" value="2"/>
</dbReference>
<organism evidence="6 7">
    <name type="scientific">Angiostrongylus cantonensis</name>
    <name type="common">Rat lungworm</name>
    <dbReference type="NCBI Taxonomy" id="6313"/>
    <lineage>
        <taxon>Eukaryota</taxon>
        <taxon>Metazoa</taxon>
        <taxon>Ecdysozoa</taxon>
        <taxon>Nematoda</taxon>
        <taxon>Chromadorea</taxon>
        <taxon>Rhabditida</taxon>
        <taxon>Rhabditina</taxon>
        <taxon>Rhabditomorpha</taxon>
        <taxon>Strongyloidea</taxon>
        <taxon>Metastrongylidae</taxon>
        <taxon>Angiostrongylus</taxon>
    </lineage>
</organism>
<name>A0A158P8K2_ANGCA</name>
<dbReference type="PANTHER" id="PTHR15036:SF49">
    <property type="entry name" value="AXOTACTIN"/>
    <property type="match status" value="1"/>
</dbReference>
<proteinExistence type="predicted"/>
<keyword evidence="1 2" id="KW-1015">Disulfide bond</keyword>
<dbReference type="STRING" id="6313.A0A158P8K2"/>
<dbReference type="PROSITE" id="PS00022">
    <property type="entry name" value="EGF_1"/>
    <property type="match status" value="1"/>
</dbReference>
<dbReference type="WBParaSite" id="ACAC_0000717701-mRNA-1">
    <property type="protein sequence ID" value="ACAC_0000717701-mRNA-1"/>
    <property type="gene ID" value="ACAC_0000717701"/>
</dbReference>
<dbReference type="InterPro" id="IPR000742">
    <property type="entry name" value="EGF"/>
</dbReference>
<evidence type="ECO:0000259" key="4">
    <source>
        <dbReference type="PROSITE" id="PS50025"/>
    </source>
</evidence>
<dbReference type="PANTHER" id="PTHR15036">
    <property type="entry name" value="PIKACHURIN-LIKE PROTEIN"/>
    <property type="match status" value="1"/>
</dbReference>
<evidence type="ECO:0000259" key="5">
    <source>
        <dbReference type="PROSITE" id="PS50026"/>
    </source>
</evidence>
<dbReference type="SMART" id="SM00282">
    <property type="entry name" value="LamG"/>
    <property type="match status" value="2"/>
</dbReference>
<dbReference type="InterPro" id="IPR001791">
    <property type="entry name" value="Laminin_G"/>
</dbReference>
<dbReference type="SUPFAM" id="SSF49899">
    <property type="entry name" value="Concanavalin A-like lectins/glucanases"/>
    <property type="match status" value="3"/>
</dbReference>
<reference evidence="6" key="1">
    <citation type="submission" date="2012-09" db="EMBL/GenBank/DDBJ databases">
        <authorList>
            <person name="Martin A.A."/>
        </authorList>
    </citation>
    <scope>NUCLEOTIDE SEQUENCE</scope>
</reference>
<dbReference type="Gene3D" id="2.10.25.10">
    <property type="entry name" value="Laminin"/>
    <property type="match status" value="2"/>
</dbReference>
<dbReference type="Gene3D" id="2.60.120.1000">
    <property type="match status" value="1"/>
</dbReference>
<feature type="domain" description="EGF-like" evidence="5">
    <location>
        <begin position="371"/>
        <end position="408"/>
    </location>
</feature>
<keyword evidence="3" id="KW-0472">Membrane</keyword>
<keyword evidence="6" id="KW-1185">Reference proteome</keyword>
<feature type="domain" description="Laminin G" evidence="4">
    <location>
        <begin position="628"/>
        <end position="792"/>
    </location>
</feature>
<dbReference type="CDD" id="cd00054">
    <property type="entry name" value="EGF_CA"/>
    <property type="match status" value="2"/>
</dbReference>
<keyword evidence="3" id="KW-0812">Transmembrane</keyword>
<accession>A0A158P8K2</accession>
<reference evidence="7" key="2">
    <citation type="submission" date="2016-04" db="UniProtKB">
        <authorList>
            <consortium name="WormBaseParasite"/>
        </authorList>
    </citation>
    <scope>IDENTIFICATION</scope>
</reference>
<dbReference type="Proteomes" id="UP000035642">
    <property type="component" value="Unassembled WGS sequence"/>
</dbReference>
<feature type="domain" description="Laminin G" evidence="4">
    <location>
        <begin position="51"/>
        <end position="217"/>
    </location>
</feature>
<comment type="caution">
    <text evidence="2">Lacks conserved residue(s) required for the propagation of feature annotation.</text>
</comment>
<dbReference type="Gene3D" id="2.60.120.200">
    <property type="match status" value="3"/>
</dbReference>
<evidence type="ECO:0000313" key="6">
    <source>
        <dbReference type="Proteomes" id="UP000035642"/>
    </source>
</evidence>
<dbReference type="InterPro" id="IPR000152">
    <property type="entry name" value="EGF-type_Asp/Asn_hydroxyl_site"/>
</dbReference>
<dbReference type="PROSITE" id="PS00010">
    <property type="entry name" value="ASX_HYDROXYL"/>
    <property type="match status" value="1"/>
</dbReference>
<evidence type="ECO:0000256" key="1">
    <source>
        <dbReference type="ARBA" id="ARBA00023157"/>
    </source>
</evidence>
<feature type="domain" description="EGF-like" evidence="5">
    <location>
        <begin position="788"/>
        <end position="825"/>
    </location>
</feature>
<protein>
    <submittedName>
        <fullName evidence="7">Neurexin-4</fullName>
    </submittedName>
</protein>